<dbReference type="AlphaFoldDB" id="A0A1M6UBH8"/>
<reference evidence="2" key="1">
    <citation type="submission" date="2016-11" db="EMBL/GenBank/DDBJ databases">
        <authorList>
            <person name="Varghese N."/>
            <person name="Submissions S."/>
        </authorList>
    </citation>
    <scope>NUCLEOTIDE SEQUENCE [LARGE SCALE GENOMIC DNA]</scope>
    <source>
        <strain evidence="2">DSM 15518</strain>
    </source>
</reference>
<evidence type="ECO:0008006" key="3">
    <source>
        <dbReference type="Google" id="ProtNLM"/>
    </source>
</evidence>
<gene>
    <name evidence="1" type="ORF">SAMN02744037_02770</name>
</gene>
<protein>
    <recommendedName>
        <fullName evidence="3">Glycine reductase</fullName>
    </recommendedName>
</protein>
<dbReference type="Proteomes" id="UP000242497">
    <property type="component" value="Unassembled WGS sequence"/>
</dbReference>
<evidence type="ECO:0000313" key="2">
    <source>
        <dbReference type="Proteomes" id="UP000242497"/>
    </source>
</evidence>
<feature type="non-terminal residue" evidence="1">
    <location>
        <position position="1"/>
    </location>
</feature>
<keyword evidence="2" id="KW-1185">Reference proteome</keyword>
<sequence>DAVRALWKNGVYAESGMGCTGPIVMVNEEKVEKASDILAKEGYIS</sequence>
<proteinExistence type="predicted"/>
<evidence type="ECO:0000313" key="1">
    <source>
        <dbReference type="EMBL" id="SHK66530.1"/>
    </source>
</evidence>
<dbReference type="EMBL" id="FRAE01000132">
    <property type="protein sequence ID" value="SHK66530.1"/>
    <property type="molecule type" value="Genomic_DNA"/>
</dbReference>
<name>A0A1M6UBH8_9FIRM</name>
<organism evidence="1 2">
    <name type="scientific">Tepidibacter formicigenes DSM 15518</name>
    <dbReference type="NCBI Taxonomy" id="1123349"/>
    <lineage>
        <taxon>Bacteria</taxon>
        <taxon>Bacillati</taxon>
        <taxon>Bacillota</taxon>
        <taxon>Clostridia</taxon>
        <taxon>Peptostreptococcales</taxon>
        <taxon>Peptostreptococcaceae</taxon>
        <taxon>Tepidibacter</taxon>
    </lineage>
</organism>
<accession>A0A1M6UBH8</accession>
<dbReference type="STRING" id="1123349.SAMN02744037_02770"/>